<proteinExistence type="inferred from homology"/>
<accession>A0A8H4RHN2</accession>
<comment type="similarity">
    <text evidence="2">Belongs to the AIM9 family.</text>
</comment>
<name>A0A8H4RHN2_9HELO</name>
<dbReference type="Gene3D" id="3.90.1200.10">
    <property type="match status" value="1"/>
</dbReference>
<feature type="region of interest" description="Disordered" evidence="7">
    <location>
        <begin position="568"/>
        <end position="593"/>
    </location>
</feature>
<dbReference type="GO" id="GO:0005739">
    <property type="term" value="C:mitochondrion"/>
    <property type="evidence" value="ECO:0007669"/>
    <property type="project" value="UniProtKB-SubCell"/>
</dbReference>
<sequence>MHCFSQESDTDWNKHEEFFNFTRARFVRDEEHEMSQRRVKFNMNELARISAQAIGSKSCVDIKKYPDGMYSKAFLLTMDGGGQVVAKVPNPNAGLPHLTTASEVATMEFAREICGTPSPKVLAWSSKAYENSVGAEYIIMERVEGVSLSTRWASMPLDKKTVIVKTLARYQKSWMSKTFKQYGSLYYVDDVPVSPGQPTFSYQDKDGVEVQDKRFAVGPTVHRQTVDYGRAQVDFYRGPWNTTEEYCIGTGNREIACIKAIEPLPKPPLTIAGRYVPTRAKKLAALESYMKLIKFLLPTDSSITTSHIWHSDLHTENIFVNPDEPTEILGIIDWQSAALVPLYENAFLPALLDYDGPPLNGVERPEEPKDLDQLDKAERAKAFNNWMDMTLASYYRNLMYHANERMYRAIEFREMISYDLLIHARNILIDGEAIYLDRVADELQKTWDTLPGVKAHNNPPFPFKFSPEELAVIQKDYEGMSDGIRCMGEIQQGLSAFFPTEITVSHKNYELAKTTIAEYKEMVLESFARNDKERAAALDNQTWNSMVALSPATHGYSAYTLSSSTTSTTLTTKSTSSSTNPSTTTTGHIGGGAGGSSSVNATITVMMQKYLMSFVLIGNPNTLWSSDKLYWPQYGNSSTAGTQLVFNTTFYLEGDDLATEKSLNWNKIIWH</sequence>
<reference evidence="8 9" key="1">
    <citation type="submission" date="2020-03" db="EMBL/GenBank/DDBJ databases">
        <title>Draft Genome Sequence of Cudoniella acicularis.</title>
        <authorList>
            <person name="Buettner E."/>
            <person name="Kellner H."/>
        </authorList>
    </citation>
    <scope>NUCLEOTIDE SEQUENCE [LARGE SCALE GENOMIC DNA]</scope>
    <source>
        <strain evidence="8 9">DSM 108380</strain>
    </source>
</reference>
<dbReference type="EMBL" id="JAAMPI010000680">
    <property type="protein sequence ID" value="KAF4629416.1"/>
    <property type="molecule type" value="Genomic_DNA"/>
</dbReference>
<dbReference type="OrthoDB" id="2906425at2759"/>
<comment type="caution">
    <text evidence="8">The sequence shown here is derived from an EMBL/GenBank/DDBJ whole genome shotgun (WGS) entry which is preliminary data.</text>
</comment>
<comment type="subcellular location">
    <subcellularLocation>
        <location evidence="1">Mitochondrion</location>
    </subcellularLocation>
</comment>
<feature type="compositionally biased region" description="Low complexity" evidence="7">
    <location>
        <begin position="568"/>
        <end position="587"/>
    </location>
</feature>
<dbReference type="Proteomes" id="UP000566819">
    <property type="component" value="Unassembled WGS sequence"/>
</dbReference>
<dbReference type="InterPro" id="IPR051035">
    <property type="entry name" value="Mito_inheritance_9"/>
</dbReference>
<dbReference type="PANTHER" id="PTHR36091">
    <property type="entry name" value="ALTERED INHERITANCE OF MITOCHONDRIA PROTEIN 9, MITOCHONDRIAL"/>
    <property type="match status" value="1"/>
</dbReference>
<evidence type="ECO:0000256" key="7">
    <source>
        <dbReference type="SAM" id="MobiDB-lite"/>
    </source>
</evidence>
<keyword evidence="5" id="KW-0496">Mitochondrion</keyword>
<organism evidence="8 9">
    <name type="scientific">Cudoniella acicularis</name>
    <dbReference type="NCBI Taxonomy" id="354080"/>
    <lineage>
        <taxon>Eukaryota</taxon>
        <taxon>Fungi</taxon>
        <taxon>Dikarya</taxon>
        <taxon>Ascomycota</taxon>
        <taxon>Pezizomycotina</taxon>
        <taxon>Leotiomycetes</taxon>
        <taxon>Helotiales</taxon>
        <taxon>Tricladiaceae</taxon>
        <taxon>Cudoniella</taxon>
    </lineage>
</organism>
<evidence type="ECO:0000313" key="9">
    <source>
        <dbReference type="Proteomes" id="UP000566819"/>
    </source>
</evidence>
<evidence type="ECO:0000256" key="1">
    <source>
        <dbReference type="ARBA" id="ARBA00004173"/>
    </source>
</evidence>
<keyword evidence="4" id="KW-0809">Transit peptide</keyword>
<dbReference type="AlphaFoldDB" id="A0A8H4RHN2"/>
<evidence type="ECO:0000256" key="2">
    <source>
        <dbReference type="ARBA" id="ARBA00005543"/>
    </source>
</evidence>
<evidence type="ECO:0000256" key="5">
    <source>
        <dbReference type="ARBA" id="ARBA00023128"/>
    </source>
</evidence>
<evidence type="ECO:0000313" key="8">
    <source>
        <dbReference type="EMBL" id="KAF4629416.1"/>
    </source>
</evidence>
<keyword evidence="9" id="KW-1185">Reference proteome</keyword>
<evidence type="ECO:0000256" key="4">
    <source>
        <dbReference type="ARBA" id="ARBA00022946"/>
    </source>
</evidence>
<evidence type="ECO:0000256" key="3">
    <source>
        <dbReference type="ARBA" id="ARBA00016197"/>
    </source>
</evidence>
<dbReference type="SUPFAM" id="SSF56112">
    <property type="entry name" value="Protein kinase-like (PK-like)"/>
    <property type="match status" value="1"/>
</dbReference>
<evidence type="ECO:0000256" key="6">
    <source>
        <dbReference type="ARBA" id="ARBA00031849"/>
    </source>
</evidence>
<dbReference type="InterPro" id="IPR011009">
    <property type="entry name" value="Kinase-like_dom_sf"/>
</dbReference>
<protein>
    <recommendedName>
        <fullName evidence="3">Altered inheritance of mitochondria protein 9, mitochondrial</fullName>
    </recommendedName>
    <alternativeName>
        <fullName evidence="6">Found in mitochondrial proteome protein 29</fullName>
    </alternativeName>
</protein>
<gene>
    <name evidence="8" type="ORF">G7Y89_g8732</name>
</gene>
<dbReference type="PANTHER" id="PTHR36091:SF1">
    <property type="entry name" value="ALTERED INHERITANCE OF MITOCHONDRIA PROTEIN 9, MITOCHONDRIAL"/>
    <property type="match status" value="1"/>
</dbReference>